<evidence type="ECO:0000256" key="2">
    <source>
        <dbReference type="ARBA" id="ARBA00005014"/>
    </source>
</evidence>
<dbReference type="PANTHER" id="PTHR35039">
    <property type="entry name" value="3-KETO-L-GULONATE-6-PHOSPHATE DECARBOXYLASE SGBH-RELATED"/>
    <property type="match status" value="1"/>
</dbReference>
<dbReference type="InterPro" id="IPR013785">
    <property type="entry name" value="Aldolase_TIM"/>
</dbReference>
<name>A0ABU8F1P4_9BACI</name>
<dbReference type="InterPro" id="IPR001754">
    <property type="entry name" value="OMPdeCOase_dom"/>
</dbReference>
<evidence type="ECO:0000313" key="9">
    <source>
        <dbReference type="EMBL" id="MEI4768699.1"/>
    </source>
</evidence>
<protein>
    <recommendedName>
        <fullName evidence="4">3-hexulose-6-phosphate synthase</fullName>
        <ecNumber evidence="4">4.1.2.43</ecNumber>
    </recommendedName>
</protein>
<accession>A0ABU8F1P4</accession>
<reference evidence="9 10" key="1">
    <citation type="submission" date="2024-01" db="EMBL/GenBank/DDBJ databases">
        <title>Seven novel Bacillus-like species.</title>
        <authorList>
            <person name="Liu G."/>
        </authorList>
    </citation>
    <scope>NUCLEOTIDE SEQUENCE [LARGE SCALE GENOMIC DNA]</scope>
    <source>
        <strain evidence="9 10">FJAT-51614</strain>
    </source>
</reference>
<dbReference type="NCBIfam" id="TIGR03128">
    <property type="entry name" value="RuMP_HxlA"/>
    <property type="match status" value="1"/>
</dbReference>
<dbReference type="InterPro" id="IPR041710">
    <property type="entry name" value="HPS/KGPDC"/>
</dbReference>
<dbReference type="Pfam" id="PF00215">
    <property type="entry name" value="OMPdecase"/>
    <property type="match status" value="1"/>
</dbReference>
<evidence type="ECO:0000256" key="1">
    <source>
        <dbReference type="ARBA" id="ARBA00000718"/>
    </source>
</evidence>
<feature type="domain" description="Orotidine 5'-phosphate decarboxylase" evidence="8">
    <location>
        <begin position="5"/>
        <end position="205"/>
    </location>
</feature>
<evidence type="ECO:0000313" key="10">
    <source>
        <dbReference type="Proteomes" id="UP001364890"/>
    </source>
</evidence>
<evidence type="ECO:0000256" key="4">
    <source>
        <dbReference type="ARBA" id="ARBA00012890"/>
    </source>
</evidence>
<keyword evidence="7" id="KW-0119">Carbohydrate metabolism</keyword>
<dbReference type="Proteomes" id="UP001364890">
    <property type="component" value="Unassembled WGS sequence"/>
</dbReference>
<dbReference type="PANTHER" id="PTHR35039:SF3">
    <property type="entry name" value="3-KETO-L-GULONATE-6-PHOSPHATE DECARBOXYLASE SGBH-RELATED"/>
    <property type="match status" value="1"/>
</dbReference>
<keyword evidence="5" id="KW-0554">One-carbon metabolism</keyword>
<gene>
    <name evidence="9" type="primary">hxlA</name>
    <name evidence="9" type="ORF">WAX74_03375</name>
</gene>
<comment type="caution">
    <text evidence="9">The sequence shown here is derived from an EMBL/GenBank/DDBJ whole genome shotgun (WGS) entry which is preliminary data.</text>
</comment>
<dbReference type="RefSeq" id="WP_336496255.1">
    <property type="nucleotide sequence ID" value="NZ_JBAWSY010000002.1"/>
</dbReference>
<proteinExistence type="inferred from homology"/>
<evidence type="ECO:0000256" key="3">
    <source>
        <dbReference type="ARBA" id="ARBA00006350"/>
    </source>
</evidence>
<evidence type="ECO:0000256" key="5">
    <source>
        <dbReference type="ARBA" id="ARBA00022563"/>
    </source>
</evidence>
<organism evidence="9 10">
    <name type="scientific">Psychrobacillus mangrovi</name>
    <dbReference type="NCBI Taxonomy" id="3117745"/>
    <lineage>
        <taxon>Bacteria</taxon>
        <taxon>Bacillati</taxon>
        <taxon>Bacillota</taxon>
        <taxon>Bacilli</taxon>
        <taxon>Bacillales</taxon>
        <taxon>Bacillaceae</taxon>
        <taxon>Psychrobacillus</taxon>
    </lineage>
</organism>
<keyword evidence="6 9" id="KW-0456">Lyase</keyword>
<dbReference type="InterPro" id="IPR017553">
    <property type="entry name" value="3-hexulose-6-phosphate_synth"/>
</dbReference>
<keyword evidence="10" id="KW-1185">Reference proteome</keyword>
<comment type="catalytic activity">
    <reaction evidence="1">
        <text>D-ribulose 5-phosphate + formaldehyde = D-arabino-hex-3-ulose 6-phosphate</text>
        <dbReference type="Rhea" id="RHEA:25201"/>
        <dbReference type="ChEBI" id="CHEBI:16842"/>
        <dbReference type="ChEBI" id="CHEBI:58121"/>
        <dbReference type="ChEBI" id="CHEBI:58542"/>
        <dbReference type="EC" id="4.1.2.43"/>
    </reaction>
</comment>
<evidence type="ECO:0000259" key="8">
    <source>
        <dbReference type="SMART" id="SM00934"/>
    </source>
</evidence>
<dbReference type="CDD" id="cd04726">
    <property type="entry name" value="KGPDC_HPS"/>
    <property type="match status" value="1"/>
</dbReference>
<sequence length="215" mass="23568">MKKFKIQLALDRMTIDESIKLIKQTKDYVDWIEIGTSIIKDYGMSALREIRGHFPKSVIVADMKTCDAGIYECLQAFGAGANITTVMGFATNKTIEQSLKVAAEKHGEVMIDLLGIEDSIRVREIYSLGARLFCLHVGKDMQKSGEVASYSLFNLVEGLENIQVAVAGGINLETAPELIKAGADLLVVGGYLTNSKFPKESAKKLAQLNQNTFDS</sequence>
<dbReference type="InterPro" id="IPR011060">
    <property type="entry name" value="RibuloseP-bd_barrel"/>
</dbReference>
<evidence type="ECO:0000256" key="6">
    <source>
        <dbReference type="ARBA" id="ARBA00023239"/>
    </source>
</evidence>
<comment type="similarity">
    <text evidence="3">Belongs to the HPS/KGPDC family. HPS subfamily.</text>
</comment>
<dbReference type="GO" id="GO:0043801">
    <property type="term" value="F:hexulose-6-phosphate synthase activity"/>
    <property type="evidence" value="ECO:0007669"/>
    <property type="project" value="UniProtKB-EC"/>
</dbReference>
<evidence type="ECO:0000256" key="7">
    <source>
        <dbReference type="ARBA" id="ARBA00023277"/>
    </source>
</evidence>
<comment type="pathway">
    <text evidence="2">One-carbon metabolism; formaldehyde assimilation via RuMP pathway; D-fructose 6-phosphate from D-ribulose 5-phosphate and formaldehyde: step 1/2.</text>
</comment>
<dbReference type="EMBL" id="JBAWSY010000002">
    <property type="protein sequence ID" value="MEI4768699.1"/>
    <property type="molecule type" value="Genomic_DNA"/>
</dbReference>
<dbReference type="SUPFAM" id="SSF51366">
    <property type="entry name" value="Ribulose-phoshate binding barrel"/>
    <property type="match status" value="1"/>
</dbReference>
<dbReference type="Gene3D" id="3.20.20.70">
    <property type="entry name" value="Aldolase class I"/>
    <property type="match status" value="1"/>
</dbReference>
<dbReference type="SMART" id="SM00934">
    <property type="entry name" value="OMPdecase"/>
    <property type="match status" value="1"/>
</dbReference>
<dbReference type="EC" id="4.1.2.43" evidence="4"/>